<dbReference type="GO" id="GO:1900753">
    <property type="term" value="P:doxorubicin transport"/>
    <property type="evidence" value="ECO:0007669"/>
    <property type="project" value="InterPro"/>
</dbReference>
<dbReference type="EMBL" id="DQVM01000020">
    <property type="protein sequence ID" value="HIQ29123.1"/>
    <property type="molecule type" value="Genomic_DNA"/>
</dbReference>
<dbReference type="GO" id="GO:0043215">
    <property type="term" value="P:daunorubicin transport"/>
    <property type="evidence" value="ECO:0007669"/>
    <property type="project" value="InterPro"/>
</dbReference>
<dbReference type="GO" id="GO:0005524">
    <property type="term" value="F:ATP binding"/>
    <property type="evidence" value="ECO:0007669"/>
    <property type="project" value="UniProtKB-KW"/>
</dbReference>
<comment type="caution">
    <text evidence="7">The sequence shown here is derived from an EMBL/GenBank/DDBJ whole genome shotgun (WGS) entry which is preliminary data.</text>
</comment>
<evidence type="ECO:0000259" key="6">
    <source>
        <dbReference type="PROSITE" id="PS50893"/>
    </source>
</evidence>
<accession>A0A832ZU95</accession>
<dbReference type="PANTHER" id="PTHR43582:SF2">
    <property type="entry name" value="LINEARMYCIN RESISTANCE ATP-BINDING PROTEIN LNRL"/>
    <property type="match status" value="1"/>
</dbReference>
<dbReference type="InterPro" id="IPR003593">
    <property type="entry name" value="AAA+_ATPase"/>
</dbReference>
<dbReference type="Gene3D" id="3.40.50.300">
    <property type="entry name" value="P-loop containing nucleotide triphosphate hydrolases"/>
    <property type="match status" value="1"/>
</dbReference>
<keyword evidence="3" id="KW-0547">Nucleotide-binding</keyword>
<comment type="subcellular location">
    <subcellularLocation>
        <location evidence="1">Cell membrane</location>
        <topology evidence="1">Peripheral membrane protein</topology>
        <orientation evidence="1">Cytoplasmic side</orientation>
    </subcellularLocation>
</comment>
<gene>
    <name evidence="7" type="ORF">EYH45_01005</name>
</gene>
<organism evidence="7 8">
    <name type="scientific">Caldiarchaeum subterraneum</name>
    <dbReference type="NCBI Taxonomy" id="311458"/>
    <lineage>
        <taxon>Archaea</taxon>
        <taxon>Nitrososphaerota</taxon>
        <taxon>Candidatus Caldarchaeales</taxon>
        <taxon>Candidatus Caldarchaeaceae</taxon>
        <taxon>Candidatus Caldarchaeum</taxon>
    </lineage>
</organism>
<reference evidence="7" key="1">
    <citation type="journal article" date="2020" name="ISME J.">
        <title>Gammaproteobacteria mediating utilization of methyl-, sulfur- and petroleum organic compounds in deep ocean hydrothermal plumes.</title>
        <authorList>
            <person name="Zhou Z."/>
            <person name="Liu Y."/>
            <person name="Pan J."/>
            <person name="Cron B.R."/>
            <person name="Toner B.M."/>
            <person name="Anantharaman K."/>
            <person name="Breier J.A."/>
            <person name="Dick G.J."/>
            <person name="Li M."/>
        </authorList>
    </citation>
    <scope>NUCLEOTIDE SEQUENCE</scope>
    <source>
        <strain evidence="7">SZUA-1515</strain>
    </source>
</reference>
<evidence type="ECO:0000256" key="2">
    <source>
        <dbReference type="ARBA" id="ARBA00022448"/>
    </source>
</evidence>
<keyword evidence="4 7" id="KW-0067">ATP-binding</keyword>
<dbReference type="Proteomes" id="UP000608579">
    <property type="component" value="Unassembled WGS sequence"/>
</dbReference>
<evidence type="ECO:0000256" key="1">
    <source>
        <dbReference type="ARBA" id="ARBA00004413"/>
    </source>
</evidence>
<dbReference type="InterPro" id="IPR003439">
    <property type="entry name" value="ABC_transporter-like_ATP-bd"/>
</dbReference>
<dbReference type="AlphaFoldDB" id="A0A832ZU95"/>
<dbReference type="PROSITE" id="PS50893">
    <property type="entry name" value="ABC_TRANSPORTER_2"/>
    <property type="match status" value="1"/>
</dbReference>
<dbReference type="SUPFAM" id="SSF52540">
    <property type="entry name" value="P-loop containing nucleoside triphosphate hydrolases"/>
    <property type="match status" value="1"/>
</dbReference>
<proteinExistence type="inferred from homology"/>
<dbReference type="GO" id="GO:0005886">
    <property type="term" value="C:plasma membrane"/>
    <property type="evidence" value="ECO:0007669"/>
    <property type="project" value="UniProtKB-SubCell"/>
</dbReference>
<dbReference type="SMART" id="SM00382">
    <property type="entry name" value="AAA"/>
    <property type="match status" value="1"/>
</dbReference>
<keyword evidence="2" id="KW-0813">Transport</keyword>
<evidence type="ECO:0000313" key="8">
    <source>
        <dbReference type="Proteomes" id="UP000608579"/>
    </source>
</evidence>
<evidence type="ECO:0000256" key="4">
    <source>
        <dbReference type="ARBA" id="ARBA00022840"/>
    </source>
</evidence>
<dbReference type="PANTHER" id="PTHR43582">
    <property type="entry name" value="LINEARMYCIN RESISTANCE ATP-BINDING PROTEIN LNRL"/>
    <property type="match status" value="1"/>
</dbReference>
<protein>
    <submittedName>
        <fullName evidence="7">ATP-binding cassette domain-containing protein</fullName>
    </submittedName>
</protein>
<evidence type="ECO:0000256" key="3">
    <source>
        <dbReference type="ARBA" id="ARBA00022741"/>
    </source>
</evidence>
<dbReference type="InterPro" id="IPR027417">
    <property type="entry name" value="P-loop_NTPase"/>
</dbReference>
<sequence>MREEAVDVDALSVVYRNSVRAVDDVSLVIKRGELFALVGPNGAGKTTLMKVLTTLLKPTSGRAYVCGLDVVREAGQVRRRIGYVPQNLSADDELTGMENMLLQCRLYGVSGREAVKRSRQLLEVVGLLDAANRVVASYSGGMRRRLEIAMGLVNTPEVLFMDEPTLGLDVQSRLVIWDYIKTLRKQEDITIIFTTHYMEEADKLSQRLGIIDRGRIVALGSPEELKRRIGGDIIALEAEGDVEGLLRRLSFVDSVSLVNGGYRVKVVDGEENLPKILNTLNENGVKVRKVTLIKPSLDQVFVEFTGREYKEEEPPDYLMQTFIRSSRRR</sequence>
<dbReference type="InterPro" id="IPR017871">
    <property type="entry name" value="ABC_transporter-like_CS"/>
</dbReference>
<dbReference type="PROSITE" id="PS00211">
    <property type="entry name" value="ABC_TRANSPORTER_1"/>
    <property type="match status" value="1"/>
</dbReference>
<dbReference type="NCBIfam" id="TIGR01188">
    <property type="entry name" value="drrA"/>
    <property type="match status" value="1"/>
</dbReference>
<evidence type="ECO:0000313" key="7">
    <source>
        <dbReference type="EMBL" id="HIQ29123.1"/>
    </source>
</evidence>
<dbReference type="Pfam" id="PF00005">
    <property type="entry name" value="ABC_tran"/>
    <property type="match status" value="1"/>
</dbReference>
<dbReference type="Pfam" id="PF13732">
    <property type="entry name" value="DrrA1-3_C"/>
    <property type="match status" value="1"/>
</dbReference>
<dbReference type="InterPro" id="IPR025302">
    <property type="entry name" value="DrrA1/2-like_C"/>
</dbReference>
<evidence type="ECO:0000256" key="5">
    <source>
        <dbReference type="ARBA" id="ARBA00049985"/>
    </source>
</evidence>
<dbReference type="InterPro" id="IPR005894">
    <property type="entry name" value="DrrA"/>
</dbReference>
<dbReference type="GO" id="GO:0016887">
    <property type="term" value="F:ATP hydrolysis activity"/>
    <property type="evidence" value="ECO:0007669"/>
    <property type="project" value="InterPro"/>
</dbReference>
<name>A0A832ZU95_CALS0</name>
<comment type="similarity">
    <text evidence="5">Belongs to the ABC transporter superfamily. Drug exporter-1 (DrugE1) (TC 3.A.1.105) family.</text>
</comment>
<feature type="domain" description="ABC transporter" evidence="6">
    <location>
        <begin position="6"/>
        <end position="238"/>
    </location>
</feature>